<dbReference type="Proteomes" id="UP000620104">
    <property type="component" value="Unassembled WGS sequence"/>
</dbReference>
<feature type="compositionally biased region" description="Low complexity" evidence="1">
    <location>
        <begin position="14"/>
        <end position="29"/>
    </location>
</feature>
<proteinExistence type="predicted"/>
<dbReference type="EMBL" id="BLZA01000032">
    <property type="protein sequence ID" value="GHJ88841.1"/>
    <property type="molecule type" value="Genomic_DNA"/>
</dbReference>
<name>A0A8H3YIR8_9TREE</name>
<keyword evidence="2" id="KW-0472">Membrane</keyword>
<keyword evidence="4" id="KW-1185">Reference proteome</keyword>
<evidence type="ECO:0000256" key="2">
    <source>
        <dbReference type="SAM" id="Phobius"/>
    </source>
</evidence>
<dbReference type="OrthoDB" id="2585649at2759"/>
<keyword evidence="2" id="KW-1133">Transmembrane helix</keyword>
<sequence>MIIPPDKKEPVYDPANSSSASSPPTTPYSLGPEAAASRENAREQSDVGAHQRVISAASDAPRRTSRRAEEGEATEGTALLPPPSYSEAVSQNGKRRAGRRWRRLLAMGLAGMVFLICSGAFFARWRRHAKEANCEWKRGGIDGKGGFDHRWQHRSPFFFNETSPRDCDLFDEPRLIDPWRNGATARPVYETIAEHTFSLNSAESFSDLWLHVRGSKAYGGVEIVGLGTEVTEYERPPSGKVKMVIRVTTENMRNLADYHFCRAGDKGKEGIVIVGPNDGSRPVTSSWEQGYMKFVVVIVFPVEASAGASAMKPKHLLNDFSIEATNMAVDFSGDLASTPMAKTVSVGTTNALIVLTKAISADLIGLETSNANIAAQMLQASESIALHTENGHISCVECIAQTSYIVVHNNGGRIKGKYRAGASIDLVTTEQEISGKFYSPRIWIKNDGAAITGEIGGVLPESQNGSLMLLTTFCAVTADIDFAHLIAPKHGQDLGWSQSDFKSEVVPIRLGIQSSDIVTTITSLPTHVGIAIEASAIDGGLTLVAPNQLQTLLDIQSVSDGMTSVDLGDEMSRKNKFLRMNRQPMEDGRWRGPVQGSLTFRPYVPRLPIPHGKSSIRLASARYANLVL</sequence>
<feature type="transmembrane region" description="Helical" evidence="2">
    <location>
        <begin position="104"/>
        <end position="125"/>
    </location>
</feature>
<comment type="caution">
    <text evidence="3">The sequence shown here is derived from an EMBL/GenBank/DDBJ whole genome shotgun (WGS) entry which is preliminary data.</text>
</comment>
<dbReference type="AlphaFoldDB" id="A0A8H3YIR8"/>
<feature type="compositionally biased region" description="Basic and acidic residues" evidence="1">
    <location>
        <begin position="60"/>
        <end position="70"/>
    </location>
</feature>
<feature type="region of interest" description="Disordered" evidence="1">
    <location>
        <begin position="1"/>
        <end position="93"/>
    </location>
</feature>
<evidence type="ECO:0000313" key="3">
    <source>
        <dbReference type="EMBL" id="GHJ88841.1"/>
    </source>
</evidence>
<evidence type="ECO:0000313" key="4">
    <source>
        <dbReference type="Proteomes" id="UP000620104"/>
    </source>
</evidence>
<accession>A0A8H3YIR8</accession>
<feature type="compositionally biased region" description="Basic and acidic residues" evidence="1">
    <location>
        <begin position="1"/>
        <end position="11"/>
    </location>
</feature>
<evidence type="ECO:0000256" key="1">
    <source>
        <dbReference type="SAM" id="MobiDB-lite"/>
    </source>
</evidence>
<gene>
    <name evidence="3" type="ORF">NliqN6_5243</name>
</gene>
<organism evidence="3 4">
    <name type="scientific">Naganishia liquefaciens</name>
    <dbReference type="NCBI Taxonomy" id="104408"/>
    <lineage>
        <taxon>Eukaryota</taxon>
        <taxon>Fungi</taxon>
        <taxon>Dikarya</taxon>
        <taxon>Basidiomycota</taxon>
        <taxon>Agaricomycotina</taxon>
        <taxon>Tremellomycetes</taxon>
        <taxon>Filobasidiales</taxon>
        <taxon>Filobasidiaceae</taxon>
        <taxon>Naganishia</taxon>
    </lineage>
</organism>
<reference evidence="3" key="1">
    <citation type="submission" date="2020-07" db="EMBL/GenBank/DDBJ databases">
        <title>Draft Genome Sequence of a Deep-Sea Yeast, Naganishia (Cryptococcus) liquefaciens strain N6.</title>
        <authorList>
            <person name="Han Y.W."/>
            <person name="Kajitani R."/>
            <person name="Morimoto H."/>
            <person name="Parhat M."/>
            <person name="Tsubouchi H."/>
            <person name="Bakenova O."/>
            <person name="Ogata M."/>
            <person name="Argunhan B."/>
            <person name="Aoki R."/>
            <person name="Kajiwara S."/>
            <person name="Itoh T."/>
            <person name="Iwasaki H."/>
        </authorList>
    </citation>
    <scope>NUCLEOTIDE SEQUENCE</scope>
    <source>
        <strain evidence="3">N6</strain>
    </source>
</reference>
<protein>
    <submittedName>
        <fullName evidence="3">Uncharacterized protein</fullName>
    </submittedName>
</protein>
<keyword evidence="2" id="KW-0812">Transmembrane</keyword>